<proteinExistence type="predicted"/>
<evidence type="ECO:0000313" key="3">
    <source>
        <dbReference type="Proteomes" id="UP001623041"/>
    </source>
</evidence>
<accession>A0ABW8RC56</accession>
<gene>
    <name evidence="2" type="ORF">ACJEBI_02060</name>
</gene>
<feature type="transmembrane region" description="Helical" evidence="1">
    <location>
        <begin position="6"/>
        <end position="26"/>
    </location>
</feature>
<keyword evidence="1" id="KW-0472">Membrane</keyword>
<dbReference type="RefSeq" id="WP_406578962.1">
    <property type="nucleotide sequence ID" value="NZ_JBJHQH010000001.1"/>
</dbReference>
<dbReference type="Proteomes" id="UP001623041">
    <property type="component" value="Unassembled WGS sequence"/>
</dbReference>
<dbReference type="EMBL" id="JBJHQH010000001">
    <property type="protein sequence ID" value="MFK9090267.1"/>
    <property type="molecule type" value="Genomic_DNA"/>
</dbReference>
<evidence type="ECO:0000256" key="1">
    <source>
        <dbReference type="SAM" id="Phobius"/>
    </source>
</evidence>
<evidence type="ECO:0000313" key="2">
    <source>
        <dbReference type="EMBL" id="MFK9090267.1"/>
    </source>
</evidence>
<protein>
    <submittedName>
        <fullName evidence="2">Uncharacterized protein</fullName>
    </submittedName>
</protein>
<keyword evidence="1" id="KW-0812">Transmembrane</keyword>
<comment type="caution">
    <text evidence="2">The sequence shown here is derived from an EMBL/GenBank/DDBJ whole genome shotgun (WGS) entry which is preliminary data.</text>
</comment>
<reference evidence="2 3" key="1">
    <citation type="submission" date="2024-11" db="EMBL/GenBank/DDBJ databases">
        <authorList>
            <person name="Lucas J.A."/>
        </authorList>
    </citation>
    <scope>NUCLEOTIDE SEQUENCE [LARGE SCALE GENOMIC DNA]</scope>
    <source>
        <strain evidence="2 3">Z 5.4</strain>
    </source>
</reference>
<keyword evidence="1" id="KW-1133">Transmembrane helix</keyword>
<organism evidence="2 3">
    <name type="scientific">Bacillus salipaludis</name>
    <dbReference type="NCBI Taxonomy" id="2547811"/>
    <lineage>
        <taxon>Bacteria</taxon>
        <taxon>Bacillati</taxon>
        <taxon>Bacillota</taxon>
        <taxon>Bacilli</taxon>
        <taxon>Bacillales</taxon>
        <taxon>Bacillaceae</taxon>
        <taxon>Bacillus</taxon>
    </lineage>
</organism>
<name>A0ABW8RC56_9BACI</name>
<keyword evidence="3" id="KW-1185">Reference proteome</keyword>
<sequence length="207" mass="22356">MEYQTMFYGGLAGAALSLILAIIVFIKLNISEVFEDVTGFSVRKWVKKLRASSRSKQEQNHKPITSEIQPRHDVELEVAVSGNVEATELLEAVVPSSGEGGAKELLEAEAPTIDGVESTELLDAQSSSHETTELLSEAVVVATELLSTDTPETELLTLGKDETELLSDETELLSEATEETTVLTGPAADSQFIIERDVVIVHTNATI</sequence>